<organism evidence="2 3">
    <name type="scientific">Burkholderia stabilis</name>
    <dbReference type="NCBI Taxonomy" id="95485"/>
    <lineage>
        <taxon>Bacteria</taxon>
        <taxon>Pseudomonadati</taxon>
        <taxon>Pseudomonadota</taxon>
        <taxon>Betaproteobacteria</taxon>
        <taxon>Burkholderiales</taxon>
        <taxon>Burkholderiaceae</taxon>
        <taxon>Burkholderia</taxon>
        <taxon>Burkholderia cepacia complex</taxon>
    </lineage>
</organism>
<dbReference type="RefSeq" id="WP_129517747.1">
    <property type="nucleotide sequence ID" value="NZ_QWEX01000003.1"/>
</dbReference>
<evidence type="ECO:0000313" key="2">
    <source>
        <dbReference type="EMBL" id="RXV65302.1"/>
    </source>
</evidence>
<accession>A0A4Q2A7C3</accession>
<dbReference type="Proteomes" id="UP000289650">
    <property type="component" value="Unassembled WGS sequence"/>
</dbReference>
<evidence type="ECO:0000313" key="3">
    <source>
        <dbReference type="Proteomes" id="UP000289650"/>
    </source>
</evidence>
<comment type="caution">
    <text evidence="2">The sequence shown here is derived from an EMBL/GenBank/DDBJ whole genome shotgun (WGS) entry which is preliminary data.</text>
</comment>
<reference evidence="2 3" key="1">
    <citation type="submission" date="2018-08" db="EMBL/GenBank/DDBJ databases">
        <title>Mountain-cultivated ginseng endophyte, Burkholderia stabilis and its activity against ginseng root rot disease.</title>
        <authorList>
            <person name="Tapan Kumar M."/>
            <person name="Bae H."/>
            <person name="Shanmugam G."/>
            <person name="Jeon J."/>
        </authorList>
    </citation>
    <scope>NUCLEOTIDE SEQUENCE [LARGE SCALE GENOMIC DNA]</scope>
    <source>
        <strain evidence="2 3">EB159</strain>
    </source>
</reference>
<protein>
    <submittedName>
        <fullName evidence="2">Uncharacterized protein</fullName>
    </submittedName>
</protein>
<evidence type="ECO:0000256" key="1">
    <source>
        <dbReference type="SAM" id="MobiDB-lite"/>
    </source>
</evidence>
<gene>
    <name evidence="2" type="ORF">D1006_34875</name>
</gene>
<dbReference type="AlphaFoldDB" id="A0A4Q2A7C3"/>
<dbReference type="EMBL" id="QWEX01000003">
    <property type="protein sequence ID" value="RXV65302.1"/>
    <property type="molecule type" value="Genomic_DNA"/>
</dbReference>
<sequence>MKAVDQLKNAMSDLQRRRSTLRKGVAMFDALQCEIVNLRQRSHADGDARRKLERLDALMKNGGQDLVERIVRQAGQAERCMKKIGEDLLPVTEPAKAAPRETQQGAKFRRTFV</sequence>
<proteinExistence type="predicted"/>
<name>A0A4Q2A7C3_9BURK</name>
<feature type="region of interest" description="Disordered" evidence="1">
    <location>
        <begin position="92"/>
        <end position="113"/>
    </location>
</feature>
<dbReference type="OrthoDB" id="9035010at2"/>